<protein>
    <submittedName>
        <fullName evidence="2">Bacteriocin-protection, YdeI or OmpD-associated-domain-containing protein</fullName>
    </submittedName>
</protein>
<feature type="compositionally biased region" description="Low complexity" evidence="1">
    <location>
        <begin position="13"/>
        <end position="29"/>
    </location>
</feature>
<reference evidence="2" key="2">
    <citation type="submission" date="2023-06" db="EMBL/GenBank/DDBJ databases">
        <authorList>
            <consortium name="Lawrence Berkeley National Laboratory"/>
            <person name="Haridas S."/>
            <person name="Hensen N."/>
            <person name="Bonometti L."/>
            <person name="Westerberg I."/>
            <person name="Brannstrom I.O."/>
            <person name="Guillou S."/>
            <person name="Cros-Aarteil S."/>
            <person name="Calhoun S."/>
            <person name="Kuo A."/>
            <person name="Mondo S."/>
            <person name="Pangilinan J."/>
            <person name="Riley R."/>
            <person name="Labutti K."/>
            <person name="Andreopoulos B."/>
            <person name="Lipzen A."/>
            <person name="Chen C."/>
            <person name="Yanf M."/>
            <person name="Daum C."/>
            <person name="Ng V."/>
            <person name="Clum A."/>
            <person name="Steindorff A."/>
            <person name="Ohm R."/>
            <person name="Martin F."/>
            <person name="Silar P."/>
            <person name="Natvig D."/>
            <person name="Lalanne C."/>
            <person name="Gautier V."/>
            <person name="Ament-Velasquez S.L."/>
            <person name="Kruys A."/>
            <person name="Hutchinson M.I."/>
            <person name="Powell A.J."/>
            <person name="Barry K."/>
            <person name="Miller A.N."/>
            <person name="Grigoriev I.V."/>
            <person name="Debuchy R."/>
            <person name="Gladieux P."/>
            <person name="Thoren M.H."/>
            <person name="Johannesson H."/>
        </authorList>
    </citation>
    <scope>NUCLEOTIDE SEQUENCE</scope>
    <source>
        <strain evidence="2">SMH4131-1</strain>
    </source>
</reference>
<reference evidence="2" key="1">
    <citation type="journal article" date="2023" name="Mol. Phylogenet. Evol.">
        <title>Genome-scale phylogeny and comparative genomics of the fungal order Sordariales.</title>
        <authorList>
            <person name="Hensen N."/>
            <person name="Bonometti L."/>
            <person name="Westerberg I."/>
            <person name="Brannstrom I.O."/>
            <person name="Guillou S."/>
            <person name="Cros-Aarteil S."/>
            <person name="Calhoun S."/>
            <person name="Haridas S."/>
            <person name="Kuo A."/>
            <person name="Mondo S."/>
            <person name="Pangilinan J."/>
            <person name="Riley R."/>
            <person name="LaButti K."/>
            <person name="Andreopoulos B."/>
            <person name="Lipzen A."/>
            <person name="Chen C."/>
            <person name="Yan M."/>
            <person name="Daum C."/>
            <person name="Ng V."/>
            <person name="Clum A."/>
            <person name="Steindorff A."/>
            <person name="Ohm R.A."/>
            <person name="Martin F."/>
            <person name="Silar P."/>
            <person name="Natvig D.O."/>
            <person name="Lalanne C."/>
            <person name="Gautier V."/>
            <person name="Ament-Velasquez S.L."/>
            <person name="Kruys A."/>
            <person name="Hutchinson M.I."/>
            <person name="Powell A.J."/>
            <person name="Barry K."/>
            <person name="Miller A.N."/>
            <person name="Grigoriev I.V."/>
            <person name="Debuchy R."/>
            <person name="Gladieux P."/>
            <person name="Hiltunen Thoren M."/>
            <person name="Johannesson H."/>
        </authorList>
    </citation>
    <scope>NUCLEOTIDE SEQUENCE</scope>
    <source>
        <strain evidence="2">SMH4131-1</strain>
    </source>
</reference>
<proteinExistence type="predicted"/>
<comment type="caution">
    <text evidence="2">The sequence shown here is derived from an EMBL/GenBank/DDBJ whole genome shotgun (WGS) entry which is preliminary data.</text>
</comment>
<feature type="region of interest" description="Disordered" evidence="1">
    <location>
        <begin position="1"/>
        <end position="29"/>
    </location>
</feature>
<gene>
    <name evidence="2" type="ORF">B0T19DRAFT_439208</name>
</gene>
<dbReference type="EMBL" id="JAUEPO010000002">
    <property type="protein sequence ID" value="KAK3332360.1"/>
    <property type="molecule type" value="Genomic_DNA"/>
</dbReference>
<dbReference type="Pfam" id="PF13376">
    <property type="entry name" value="OmdA"/>
    <property type="match status" value="1"/>
</dbReference>
<keyword evidence="3" id="KW-1185">Reference proteome</keyword>
<dbReference type="Proteomes" id="UP001286456">
    <property type="component" value="Unassembled WGS sequence"/>
</dbReference>
<evidence type="ECO:0000313" key="2">
    <source>
        <dbReference type="EMBL" id="KAK3332360.1"/>
    </source>
</evidence>
<accession>A0AAE0MHH0</accession>
<name>A0AAE0MHH0_9PEZI</name>
<dbReference type="AlphaFoldDB" id="A0AAE0MHH0"/>
<evidence type="ECO:0000313" key="3">
    <source>
        <dbReference type="Proteomes" id="UP001286456"/>
    </source>
</evidence>
<evidence type="ECO:0000256" key="1">
    <source>
        <dbReference type="SAM" id="MobiDB-lite"/>
    </source>
</evidence>
<organism evidence="2 3">
    <name type="scientific">Cercophora scortea</name>
    <dbReference type="NCBI Taxonomy" id="314031"/>
    <lineage>
        <taxon>Eukaryota</taxon>
        <taxon>Fungi</taxon>
        <taxon>Dikarya</taxon>
        <taxon>Ascomycota</taxon>
        <taxon>Pezizomycotina</taxon>
        <taxon>Sordariomycetes</taxon>
        <taxon>Sordariomycetidae</taxon>
        <taxon>Sordariales</taxon>
        <taxon>Lasiosphaeriaceae</taxon>
        <taxon>Cercophora</taxon>
    </lineage>
</organism>
<sequence>MSRRTRSATKIISTEAPQTPTPSAASTSSSTASLPIQLFCDANAWESWLDSNHHTETSGLWVKISKKDSGIASVTYEEALDTALCFGWIDGQRKSHDESHFLQRFTPRRKNSLWSKRNVAKVAMLIENGRMRARGQTEIDTAKADGRWQKAYASSSTIQVPPDFQKALDRNKEAKVFFDALNKSKRYSFLWRIETAKRDDTRKKRIEQFIGLLADHKTL</sequence>